<dbReference type="AlphaFoldDB" id="A0A6L5YYI4"/>
<proteinExistence type="predicted"/>
<dbReference type="EMBL" id="WIND01000002">
    <property type="protein sequence ID" value="MSU88905.1"/>
    <property type="molecule type" value="Genomic_DNA"/>
</dbReference>
<accession>A0A6L5YYI4</accession>
<keyword evidence="1" id="KW-1133">Transmembrane helix</keyword>
<feature type="transmembrane region" description="Helical" evidence="1">
    <location>
        <begin position="29"/>
        <end position="47"/>
    </location>
</feature>
<gene>
    <name evidence="2" type="ORF">GE300_04615</name>
</gene>
<keyword evidence="1" id="KW-0812">Transmembrane</keyword>
<keyword evidence="1" id="KW-0472">Membrane</keyword>
<sequence>MVGGKHVASVRESLGTFGADEKGASSTEWLVAVAAVVMMAVPVMALIGDSSRKSSNDIVVSIQDADSFGGSGYDGSEATLNARVSPDAEDFVPGSDLGVGFPLEGEEEDTAATETARPMVNPTGLPRFYAGASGTVSRSGGGGIGGGPILAPRSGSAAGVNLTGGGDTRPVQAALPERARHEFAFLRDKCADPTVIASIEARQDYLRDQTDVVASGR</sequence>
<reference evidence="2 3" key="1">
    <citation type="submission" date="2019-10" db="EMBL/GenBank/DDBJ databases">
        <title>Cognatihalovulum marinum gen. nov. sp. nov., a new member of the family Rhodobacteraceae isolated from deep seawater of the Northwest Indian Ocean.</title>
        <authorList>
            <person name="Ruan C."/>
            <person name="Wang J."/>
            <person name="Zheng X."/>
            <person name="Song L."/>
            <person name="Zhu Y."/>
            <person name="Huang Y."/>
            <person name="Lu Z."/>
            <person name="Du W."/>
            <person name="Huang L."/>
            <person name="Dai X."/>
        </authorList>
    </citation>
    <scope>NUCLEOTIDE SEQUENCE [LARGE SCALE GENOMIC DNA]</scope>
    <source>
        <strain evidence="2 3">2CG4</strain>
    </source>
</reference>
<keyword evidence="3" id="KW-1185">Reference proteome</keyword>
<dbReference type="RefSeq" id="WP_154445354.1">
    <property type="nucleotide sequence ID" value="NZ_WIND01000002.1"/>
</dbReference>
<dbReference type="Proteomes" id="UP000474957">
    <property type="component" value="Unassembled WGS sequence"/>
</dbReference>
<name>A0A6L5YYI4_9RHOB</name>
<evidence type="ECO:0000256" key="1">
    <source>
        <dbReference type="SAM" id="Phobius"/>
    </source>
</evidence>
<evidence type="ECO:0000313" key="3">
    <source>
        <dbReference type="Proteomes" id="UP000474957"/>
    </source>
</evidence>
<evidence type="ECO:0000313" key="2">
    <source>
        <dbReference type="EMBL" id="MSU88905.1"/>
    </source>
</evidence>
<comment type="caution">
    <text evidence="2">The sequence shown here is derived from an EMBL/GenBank/DDBJ whole genome shotgun (WGS) entry which is preliminary data.</text>
</comment>
<protein>
    <submittedName>
        <fullName evidence="2">Uncharacterized protein</fullName>
    </submittedName>
</protein>
<organism evidence="2 3">
    <name type="scientific">Halovulum marinum</name>
    <dbReference type="NCBI Taxonomy" id="2662447"/>
    <lineage>
        <taxon>Bacteria</taxon>
        <taxon>Pseudomonadati</taxon>
        <taxon>Pseudomonadota</taxon>
        <taxon>Alphaproteobacteria</taxon>
        <taxon>Rhodobacterales</taxon>
        <taxon>Paracoccaceae</taxon>
        <taxon>Halovulum</taxon>
    </lineage>
</organism>